<dbReference type="GO" id="GO:0005840">
    <property type="term" value="C:ribosome"/>
    <property type="evidence" value="ECO:0007669"/>
    <property type="project" value="TreeGrafter"/>
</dbReference>
<dbReference type="PANTHER" id="PTHR47963:SF7">
    <property type="entry name" value="ATP-DEPENDENT RNA HELICASE YFML-RELATED"/>
    <property type="match status" value="1"/>
</dbReference>
<dbReference type="InterPro" id="IPR001650">
    <property type="entry name" value="Helicase_C-like"/>
</dbReference>
<keyword evidence="2 6" id="KW-0378">Hydrolase</keyword>
<dbReference type="InterPro" id="IPR014014">
    <property type="entry name" value="RNA_helicase_DEAD_Q_motif"/>
</dbReference>
<dbReference type="Proteomes" id="UP000183995">
    <property type="component" value="Unassembled WGS sequence"/>
</dbReference>
<reference evidence="10 11" key="1">
    <citation type="submission" date="2016-11" db="EMBL/GenBank/DDBJ databases">
        <authorList>
            <person name="Jaros S."/>
            <person name="Januszkiewicz K."/>
            <person name="Wedrychowicz H."/>
        </authorList>
    </citation>
    <scope>NUCLEOTIDE SEQUENCE [LARGE SCALE GENOMIC DNA]</scope>
    <source>
        <strain evidence="10 11">DSM 10068</strain>
    </source>
</reference>
<keyword evidence="1 6" id="KW-0547">Nucleotide-binding</keyword>
<gene>
    <name evidence="10" type="ORF">SAMN02745823_00300</name>
</gene>
<evidence type="ECO:0000313" key="11">
    <source>
        <dbReference type="Proteomes" id="UP000183995"/>
    </source>
</evidence>
<dbReference type="PROSITE" id="PS51195">
    <property type="entry name" value="Q_MOTIF"/>
    <property type="match status" value="1"/>
</dbReference>
<evidence type="ECO:0000259" key="9">
    <source>
        <dbReference type="PROSITE" id="PS51195"/>
    </source>
</evidence>
<dbReference type="GO" id="GO:0005829">
    <property type="term" value="C:cytosol"/>
    <property type="evidence" value="ECO:0007669"/>
    <property type="project" value="TreeGrafter"/>
</dbReference>
<evidence type="ECO:0000256" key="5">
    <source>
        <dbReference type="PROSITE-ProRule" id="PRU00552"/>
    </source>
</evidence>
<dbReference type="RefSeq" id="WP_242941115.1">
    <property type="nucleotide sequence ID" value="NZ_FQXV01000001.1"/>
</dbReference>
<keyword evidence="4 6" id="KW-0067">ATP-binding</keyword>
<proteinExistence type="inferred from homology"/>
<accession>A0A1M5U096</accession>
<dbReference type="SUPFAM" id="SSF52540">
    <property type="entry name" value="P-loop containing nucleoside triphosphate hydrolases"/>
    <property type="match status" value="1"/>
</dbReference>
<dbReference type="STRING" id="1123282.SAMN02745823_00300"/>
<dbReference type="PROSITE" id="PS00039">
    <property type="entry name" value="DEAD_ATP_HELICASE"/>
    <property type="match status" value="1"/>
</dbReference>
<dbReference type="InterPro" id="IPR011545">
    <property type="entry name" value="DEAD/DEAH_box_helicase_dom"/>
</dbReference>
<feature type="domain" description="DEAD-box RNA helicase Q" evidence="9">
    <location>
        <begin position="1"/>
        <end position="29"/>
    </location>
</feature>
<dbReference type="InterPro" id="IPR050547">
    <property type="entry name" value="DEAD_box_RNA_helicases"/>
</dbReference>
<dbReference type="InterPro" id="IPR044742">
    <property type="entry name" value="DEAD/DEAH_RhlB"/>
</dbReference>
<dbReference type="Pfam" id="PF00270">
    <property type="entry name" value="DEAD"/>
    <property type="match status" value="1"/>
</dbReference>
<dbReference type="SMART" id="SM00490">
    <property type="entry name" value="HELICc"/>
    <property type="match status" value="1"/>
</dbReference>
<name>A0A1M5U096_9FIRM</name>
<evidence type="ECO:0000259" key="8">
    <source>
        <dbReference type="PROSITE" id="PS51194"/>
    </source>
</evidence>
<dbReference type="InterPro" id="IPR014001">
    <property type="entry name" value="Helicase_ATP-bd"/>
</dbReference>
<dbReference type="GO" id="GO:0003724">
    <property type="term" value="F:RNA helicase activity"/>
    <property type="evidence" value="ECO:0007669"/>
    <property type="project" value="InterPro"/>
</dbReference>
<dbReference type="InterPro" id="IPR027417">
    <property type="entry name" value="P-loop_NTPase"/>
</dbReference>
<dbReference type="PROSITE" id="PS51192">
    <property type="entry name" value="HELICASE_ATP_BIND_1"/>
    <property type="match status" value="1"/>
</dbReference>
<dbReference type="GO" id="GO:0009409">
    <property type="term" value="P:response to cold"/>
    <property type="evidence" value="ECO:0007669"/>
    <property type="project" value="TreeGrafter"/>
</dbReference>
<dbReference type="InterPro" id="IPR000629">
    <property type="entry name" value="RNA-helicase_DEAD-box_CS"/>
</dbReference>
<keyword evidence="3 6" id="KW-0347">Helicase</keyword>
<dbReference type="Gene3D" id="3.40.50.300">
    <property type="entry name" value="P-loop containing nucleotide triphosphate hydrolases"/>
    <property type="match status" value="2"/>
</dbReference>
<evidence type="ECO:0000259" key="7">
    <source>
        <dbReference type="PROSITE" id="PS51192"/>
    </source>
</evidence>
<comment type="similarity">
    <text evidence="6">Belongs to the DEAD box helicase family.</text>
</comment>
<feature type="domain" description="Helicase C-terminal" evidence="8">
    <location>
        <begin position="231"/>
        <end position="375"/>
    </location>
</feature>
<sequence>MDFEALGLSKDIIAGLALQGIDTPTAVQELAIPEIIENKNIVIQSETGSGKTLAYLLPLYARQKTIEPVMQVIVVVPTHELAMQVHHQVQTLSKNSGMPVKSTVIFGDVNIRSQIEKLKEKPQIIIGTAGRLIELIQLRKITAHTIATVVVDEADRMLDINNIERVKTILKAVMRDTQIIMVSASIPDKTLKLAEEIAKSPEIVRTGRKLEIPENIRHQYIVVEARDKVDTLRKLMNILGPKRALAFINSTLDIDIATEKLKYHKMNAASLQGRSSKEDRQRALAGIASGKLRLLVATDIAARGLHIDDVEIVFSVSMPEDPLDYLHRAGRTGRGGAPGLSISIVTKQEVPLITKYQNAFHISMTKIQMHEGKIVESRGRTDKEQSC</sequence>
<organism evidence="10 11">
    <name type="scientific">Sporobacter termitidis DSM 10068</name>
    <dbReference type="NCBI Taxonomy" id="1123282"/>
    <lineage>
        <taxon>Bacteria</taxon>
        <taxon>Bacillati</taxon>
        <taxon>Bacillota</taxon>
        <taxon>Clostridia</taxon>
        <taxon>Eubacteriales</taxon>
        <taxon>Oscillospiraceae</taxon>
        <taxon>Sporobacter</taxon>
    </lineage>
</organism>
<evidence type="ECO:0000313" key="10">
    <source>
        <dbReference type="EMBL" id="SHH56301.1"/>
    </source>
</evidence>
<protein>
    <submittedName>
        <fullName evidence="10">Superfamily II DNA and RNA helicase</fullName>
    </submittedName>
</protein>
<dbReference type="CDD" id="cd18787">
    <property type="entry name" value="SF2_C_DEAD"/>
    <property type="match status" value="1"/>
</dbReference>
<dbReference type="GO" id="GO:0005524">
    <property type="term" value="F:ATP binding"/>
    <property type="evidence" value="ECO:0007669"/>
    <property type="project" value="UniProtKB-KW"/>
</dbReference>
<evidence type="ECO:0000256" key="4">
    <source>
        <dbReference type="ARBA" id="ARBA00022840"/>
    </source>
</evidence>
<evidence type="ECO:0000256" key="6">
    <source>
        <dbReference type="RuleBase" id="RU000492"/>
    </source>
</evidence>
<dbReference type="PANTHER" id="PTHR47963">
    <property type="entry name" value="DEAD-BOX ATP-DEPENDENT RNA HELICASE 47, MITOCHONDRIAL"/>
    <property type="match status" value="1"/>
</dbReference>
<dbReference type="Pfam" id="PF00271">
    <property type="entry name" value="Helicase_C"/>
    <property type="match status" value="1"/>
</dbReference>
<feature type="domain" description="Helicase ATP-binding" evidence="7">
    <location>
        <begin position="32"/>
        <end position="204"/>
    </location>
</feature>
<evidence type="ECO:0000256" key="3">
    <source>
        <dbReference type="ARBA" id="ARBA00022806"/>
    </source>
</evidence>
<dbReference type="PROSITE" id="PS51194">
    <property type="entry name" value="HELICASE_CTER"/>
    <property type="match status" value="1"/>
</dbReference>
<dbReference type="EMBL" id="FQXV01000001">
    <property type="protein sequence ID" value="SHH56301.1"/>
    <property type="molecule type" value="Genomic_DNA"/>
</dbReference>
<keyword evidence="11" id="KW-1185">Reference proteome</keyword>
<evidence type="ECO:0000256" key="1">
    <source>
        <dbReference type="ARBA" id="ARBA00022741"/>
    </source>
</evidence>
<dbReference type="SMART" id="SM00487">
    <property type="entry name" value="DEXDc"/>
    <property type="match status" value="1"/>
</dbReference>
<dbReference type="GO" id="GO:0016787">
    <property type="term" value="F:hydrolase activity"/>
    <property type="evidence" value="ECO:0007669"/>
    <property type="project" value="UniProtKB-KW"/>
</dbReference>
<dbReference type="CDD" id="cd00268">
    <property type="entry name" value="DEADc"/>
    <property type="match status" value="1"/>
</dbReference>
<dbReference type="AlphaFoldDB" id="A0A1M5U096"/>
<evidence type="ECO:0000256" key="2">
    <source>
        <dbReference type="ARBA" id="ARBA00022801"/>
    </source>
</evidence>
<feature type="short sequence motif" description="Q motif" evidence="5">
    <location>
        <begin position="1"/>
        <end position="29"/>
    </location>
</feature>
<dbReference type="GO" id="GO:0033592">
    <property type="term" value="F:RNA strand annealing activity"/>
    <property type="evidence" value="ECO:0007669"/>
    <property type="project" value="TreeGrafter"/>
</dbReference>